<keyword evidence="3" id="KW-0547">Nucleotide-binding</keyword>
<dbReference type="SUPFAM" id="SSF52540">
    <property type="entry name" value="P-loop containing nucleoside triphosphate hydrolases"/>
    <property type="match status" value="1"/>
</dbReference>
<evidence type="ECO:0000256" key="5">
    <source>
        <dbReference type="ARBA" id="ARBA00023125"/>
    </source>
</evidence>
<keyword evidence="5" id="KW-0238">DNA-binding</keyword>
<dbReference type="Proteomes" id="UP000654370">
    <property type="component" value="Unassembled WGS sequence"/>
</dbReference>
<dbReference type="Pfam" id="PF00488">
    <property type="entry name" value="MutS_V"/>
    <property type="match status" value="1"/>
</dbReference>
<dbReference type="Gene3D" id="3.40.50.300">
    <property type="entry name" value="P-loop containing nucleotide triphosphate hydrolases"/>
    <property type="match status" value="1"/>
</dbReference>
<evidence type="ECO:0000256" key="2">
    <source>
        <dbReference type="ARBA" id="ARBA00022151"/>
    </source>
</evidence>
<dbReference type="InterPro" id="IPR045076">
    <property type="entry name" value="MutS"/>
</dbReference>
<dbReference type="InterPro" id="IPR027417">
    <property type="entry name" value="P-loop_NTPase"/>
</dbReference>
<evidence type="ECO:0000256" key="4">
    <source>
        <dbReference type="ARBA" id="ARBA00022840"/>
    </source>
</evidence>
<evidence type="ECO:0000313" key="9">
    <source>
        <dbReference type="Proteomes" id="UP000654370"/>
    </source>
</evidence>
<evidence type="ECO:0000259" key="7">
    <source>
        <dbReference type="SMART" id="SM00534"/>
    </source>
</evidence>
<accession>A0A8H7UJ24</accession>
<evidence type="ECO:0000256" key="3">
    <source>
        <dbReference type="ARBA" id="ARBA00022741"/>
    </source>
</evidence>
<dbReference type="GO" id="GO:0005634">
    <property type="term" value="C:nucleus"/>
    <property type="evidence" value="ECO:0007669"/>
    <property type="project" value="TreeGrafter"/>
</dbReference>
<reference evidence="8" key="1">
    <citation type="submission" date="2020-12" db="EMBL/GenBank/DDBJ databases">
        <title>Metabolic potential, ecology and presence of endohyphal bacteria is reflected in genomic diversity of Mucoromycotina.</title>
        <authorList>
            <person name="Muszewska A."/>
            <person name="Okrasinska A."/>
            <person name="Steczkiewicz K."/>
            <person name="Drgas O."/>
            <person name="Orlowska M."/>
            <person name="Perlinska-Lenart U."/>
            <person name="Aleksandrzak-Piekarczyk T."/>
            <person name="Szatraj K."/>
            <person name="Zielenkiewicz U."/>
            <person name="Pilsyk S."/>
            <person name="Malc E."/>
            <person name="Mieczkowski P."/>
            <person name="Kruszewska J.S."/>
            <person name="Biernat P."/>
            <person name="Pawlowska J."/>
        </authorList>
    </citation>
    <scope>NUCLEOTIDE SEQUENCE</scope>
    <source>
        <strain evidence="8">WA0000067209</strain>
    </source>
</reference>
<name>A0A8H7UJ24_MORIS</name>
<dbReference type="InterPro" id="IPR007861">
    <property type="entry name" value="DNA_mismatch_repair_MutS_clamp"/>
</dbReference>
<dbReference type="SUPFAM" id="SSF48334">
    <property type="entry name" value="DNA repair protein MutS, domain III"/>
    <property type="match status" value="1"/>
</dbReference>
<keyword evidence="9" id="KW-1185">Reference proteome</keyword>
<dbReference type="PANTHER" id="PTHR11361:SF21">
    <property type="entry name" value="MUTS PROTEIN HOMOLOG 4"/>
    <property type="match status" value="1"/>
</dbReference>
<dbReference type="FunFam" id="3.40.50.300:FF:000870">
    <property type="entry name" value="MutS protein homolog 4"/>
    <property type="match status" value="1"/>
</dbReference>
<evidence type="ECO:0000256" key="1">
    <source>
        <dbReference type="ARBA" id="ARBA00006271"/>
    </source>
</evidence>
<dbReference type="Gene3D" id="1.10.1420.10">
    <property type="match status" value="1"/>
</dbReference>
<protein>
    <recommendedName>
        <fullName evidence="2 6">DNA mismatch repair protein MSH3</fullName>
    </recommendedName>
    <alternativeName>
        <fullName evidence="2 6">DNA mismatch repair protein MSH3</fullName>
    </alternativeName>
</protein>
<gene>
    <name evidence="8" type="ORF">INT43_000883</name>
</gene>
<feature type="domain" description="DNA mismatch repair proteins mutS family" evidence="7">
    <location>
        <begin position="313"/>
        <end position="504"/>
    </location>
</feature>
<dbReference type="PANTHER" id="PTHR11361">
    <property type="entry name" value="DNA MISMATCH REPAIR PROTEIN MUTS FAMILY MEMBER"/>
    <property type="match status" value="1"/>
</dbReference>
<dbReference type="GO" id="GO:0006298">
    <property type="term" value="P:mismatch repair"/>
    <property type="evidence" value="ECO:0007669"/>
    <property type="project" value="InterPro"/>
</dbReference>
<evidence type="ECO:0000256" key="6">
    <source>
        <dbReference type="ARBA" id="ARBA00073774"/>
    </source>
</evidence>
<proteinExistence type="inferred from homology"/>
<dbReference type="Pfam" id="PF05190">
    <property type="entry name" value="MutS_IV"/>
    <property type="match status" value="1"/>
</dbReference>
<sequence>MGARLLRISILQPLKGKLVSIINLRRYEAEFQGDLSTIETRLDAVEALSSFKDLDKVISMTNCERTWLAKICAAYGNQRDVFEQYIKTSMEEDAGYQKSALAMRNQRCYAIKSGICGMLDVARQTYKEAVNDIYELAAAYCEETSMGMKVRFSENGGIFLCLPSDTLKRLSLPSQFINIVERKKQIHFTTIELLQLNYRVSESLSEIYRHSDRHMALMSIKEIYYLFINDTSFSYIQSLLNDIRKSIHILYNISEAVAFLNMCMAFAHMCTIADYVRPDFSDTMALKSARHPIRERLSSNQFIANDIYASESTSFQIVTGPNMSGKSTYLRTVALLYVMAQIGSFVPAEYACFRLTDNLFTRLPVDDSADTGLSSFMVEMTEISYLLQNVTSNILVIMDELRRATSTSEALAIATAVCEELIGTKAFVYFATHLHELVYTLDAHINVVKLQLLVKMGTLDRQSDIQFLYKVHDGSTNEMFYGLKAAQMVGLPEQIIDRAYNISKTLHDQILQRKNSSELGRISEYYKLLTLTVERLRLLKPATAGDMDLSNNLKSVKDDYQRLLSQLSDVRYEV</sequence>
<dbReference type="InterPro" id="IPR000432">
    <property type="entry name" value="DNA_mismatch_repair_MutS_C"/>
</dbReference>
<comment type="similarity">
    <text evidence="1">Belongs to the DNA mismatch repair MutS family.</text>
</comment>
<dbReference type="OrthoDB" id="2404434at2759"/>
<keyword evidence="4" id="KW-0067">ATP-binding</keyword>
<evidence type="ECO:0000313" key="8">
    <source>
        <dbReference type="EMBL" id="KAG2184970.1"/>
    </source>
</evidence>
<dbReference type="GO" id="GO:0140664">
    <property type="term" value="F:ATP-dependent DNA damage sensor activity"/>
    <property type="evidence" value="ECO:0007669"/>
    <property type="project" value="InterPro"/>
</dbReference>
<organism evidence="8 9">
    <name type="scientific">Mortierella isabellina</name>
    <name type="common">Filamentous fungus</name>
    <name type="synonym">Umbelopsis isabellina</name>
    <dbReference type="NCBI Taxonomy" id="91625"/>
    <lineage>
        <taxon>Eukaryota</taxon>
        <taxon>Fungi</taxon>
        <taxon>Fungi incertae sedis</taxon>
        <taxon>Mucoromycota</taxon>
        <taxon>Mucoromycotina</taxon>
        <taxon>Umbelopsidomycetes</taxon>
        <taxon>Umbelopsidales</taxon>
        <taxon>Umbelopsidaceae</taxon>
        <taxon>Umbelopsis</taxon>
    </lineage>
</organism>
<dbReference type="EMBL" id="JAEPQZ010000002">
    <property type="protein sequence ID" value="KAG2184970.1"/>
    <property type="molecule type" value="Genomic_DNA"/>
</dbReference>
<dbReference type="InterPro" id="IPR036187">
    <property type="entry name" value="DNA_mismatch_repair_MutS_sf"/>
</dbReference>
<dbReference type="SMART" id="SM00534">
    <property type="entry name" value="MUTSac"/>
    <property type="match status" value="1"/>
</dbReference>
<dbReference type="AlphaFoldDB" id="A0A8H7UJ24"/>
<dbReference type="GO" id="GO:0030983">
    <property type="term" value="F:mismatched DNA binding"/>
    <property type="evidence" value="ECO:0007669"/>
    <property type="project" value="InterPro"/>
</dbReference>
<dbReference type="GO" id="GO:0007131">
    <property type="term" value="P:reciprocal meiotic recombination"/>
    <property type="evidence" value="ECO:0007669"/>
    <property type="project" value="TreeGrafter"/>
</dbReference>
<comment type="caution">
    <text evidence="8">The sequence shown here is derived from an EMBL/GenBank/DDBJ whole genome shotgun (WGS) entry which is preliminary data.</text>
</comment>
<dbReference type="GO" id="GO:0005524">
    <property type="term" value="F:ATP binding"/>
    <property type="evidence" value="ECO:0007669"/>
    <property type="project" value="UniProtKB-KW"/>
</dbReference>